<feature type="domain" description="HTH lysR-type" evidence="6">
    <location>
        <begin position="11"/>
        <end position="68"/>
    </location>
</feature>
<comment type="caution">
    <text evidence="7">The sequence shown here is derived from an EMBL/GenBank/DDBJ whole genome shotgun (WGS) entry which is preliminary data.</text>
</comment>
<sequence>MFFCELELLDMELRQLEYFVAVADESNFTRAAERVHISQSGVSAQIRQLEKELNCELFDRSSRVVRLTPAGRAALEPARHALAAAAGVEQAVDEVAGLLRGHLTIGMVTGCTITPLFAALEKFHRSHPGVEVMLRESSSDLMVGEVRSGTIDLALIGAAGSLPSGLNSMTIMSEGLCAMVPVGHSLDRRKSLSVNDIADQRIIAMPAGTGLRTAFDRACLAHGVEPVIALEASAPDAIVELAARGLGIGILSMSMADDHRDRLTAVPLAGLPDPALLAVVWPESAGPAVRALVPELEEAFAL</sequence>
<evidence type="ECO:0000256" key="1">
    <source>
        <dbReference type="ARBA" id="ARBA00009437"/>
    </source>
</evidence>
<evidence type="ECO:0000259" key="6">
    <source>
        <dbReference type="PROSITE" id="PS50931"/>
    </source>
</evidence>
<dbReference type="InterPro" id="IPR036390">
    <property type="entry name" value="WH_DNA-bd_sf"/>
</dbReference>
<dbReference type="Gene3D" id="3.40.190.290">
    <property type="match status" value="1"/>
</dbReference>
<accession>A0A495K210</accession>
<dbReference type="GO" id="GO:0032993">
    <property type="term" value="C:protein-DNA complex"/>
    <property type="evidence" value="ECO:0007669"/>
    <property type="project" value="TreeGrafter"/>
</dbReference>
<dbReference type="FunFam" id="1.10.10.10:FF:000001">
    <property type="entry name" value="LysR family transcriptional regulator"/>
    <property type="match status" value="1"/>
</dbReference>
<dbReference type="InterPro" id="IPR036388">
    <property type="entry name" value="WH-like_DNA-bd_sf"/>
</dbReference>
<accession>A0A315S946</accession>
<name>A0A315S946_WILMA</name>
<dbReference type="Pfam" id="PF00126">
    <property type="entry name" value="HTH_1"/>
    <property type="match status" value="1"/>
</dbReference>
<dbReference type="GO" id="GO:0003700">
    <property type="term" value="F:DNA-binding transcription factor activity"/>
    <property type="evidence" value="ECO:0007669"/>
    <property type="project" value="InterPro"/>
</dbReference>
<dbReference type="InterPro" id="IPR000847">
    <property type="entry name" value="LysR_HTH_N"/>
</dbReference>
<dbReference type="Proteomes" id="UP000274762">
    <property type="component" value="Unassembled WGS sequence"/>
</dbReference>
<evidence type="ECO:0000313" key="8">
    <source>
        <dbReference type="Proteomes" id="UP000274762"/>
    </source>
</evidence>
<keyword evidence="5" id="KW-0804">Transcription</keyword>
<proteinExistence type="inferred from homology"/>
<evidence type="ECO:0000256" key="4">
    <source>
        <dbReference type="ARBA" id="ARBA00023159"/>
    </source>
</evidence>
<protein>
    <submittedName>
        <fullName evidence="7">DNA-binding transcriptional LysR family regulator</fullName>
    </submittedName>
</protein>
<dbReference type="PROSITE" id="PS50931">
    <property type="entry name" value="HTH_LYSR"/>
    <property type="match status" value="1"/>
</dbReference>
<organism evidence="7 8">
    <name type="scientific">Williamsia marianensis</name>
    <dbReference type="NCBI Taxonomy" id="85044"/>
    <lineage>
        <taxon>Bacteria</taxon>
        <taxon>Bacillati</taxon>
        <taxon>Actinomycetota</taxon>
        <taxon>Actinomycetes</taxon>
        <taxon>Mycobacteriales</taxon>
        <taxon>Nocardiaceae</taxon>
        <taxon>Williamsia</taxon>
    </lineage>
</organism>
<dbReference type="Gene3D" id="1.10.10.10">
    <property type="entry name" value="Winged helix-like DNA-binding domain superfamily/Winged helix DNA-binding domain"/>
    <property type="match status" value="1"/>
</dbReference>
<keyword evidence="4" id="KW-0010">Activator</keyword>
<reference evidence="7 8" key="1">
    <citation type="submission" date="2018-10" db="EMBL/GenBank/DDBJ databases">
        <title>Sequencing the genomes of 1000 actinobacteria strains.</title>
        <authorList>
            <person name="Klenk H.-P."/>
        </authorList>
    </citation>
    <scope>NUCLEOTIDE SEQUENCE [LARGE SCALE GENOMIC DNA]</scope>
    <source>
        <strain evidence="7 8">DSM 44343</strain>
    </source>
</reference>
<evidence type="ECO:0000256" key="5">
    <source>
        <dbReference type="ARBA" id="ARBA00023163"/>
    </source>
</evidence>
<dbReference type="Pfam" id="PF03466">
    <property type="entry name" value="LysR_substrate"/>
    <property type="match status" value="1"/>
</dbReference>
<comment type="similarity">
    <text evidence="1">Belongs to the LysR transcriptional regulatory family.</text>
</comment>
<dbReference type="PANTHER" id="PTHR30346:SF30">
    <property type="entry name" value="SMALL NEUTRAL PROTEASE REGULATORY PROTEIN"/>
    <property type="match status" value="1"/>
</dbReference>
<gene>
    <name evidence="7" type="ORF">DFJ75_2101</name>
</gene>
<dbReference type="GO" id="GO:0003677">
    <property type="term" value="F:DNA binding"/>
    <property type="evidence" value="ECO:0007669"/>
    <property type="project" value="UniProtKB-KW"/>
</dbReference>
<dbReference type="SUPFAM" id="SSF53850">
    <property type="entry name" value="Periplasmic binding protein-like II"/>
    <property type="match status" value="1"/>
</dbReference>
<dbReference type="AlphaFoldDB" id="A0A315S946"/>
<dbReference type="EMBL" id="RBKV01000001">
    <property type="protein sequence ID" value="RKR95283.1"/>
    <property type="molecule type" value="Genomic_DNA"/>
</dbReference>
<dbReference type="PANTHER" id="PTHR30346">
    <property type="entry name" value="TRANSCRIPTIONAL DUAL REGULATOR HCAR-RELATED"/>
    <property type="match status" value="1"/>
</dbReference>
<dbReference type="PRINTS" id="PR00039">
    <property type="entry name" value="HTHLYSR"/>
</dbReference>
<dbReference type="SUPFAM" id="SSF46785">
    <property type="entry name" value="Winged helix' DNA-binding domain"/>
    <property type="match status" value="1"/>
</dbReference>
<evidence type="ECO:0000256" key="3">
    <source>
        <dbReference type="ARBA" id="ARBA00023125"/>
    </source>
</evidence>
<evidence type="ECO:0000313" key="7">
    <source>
        <dbReference type="EMBL" id="RKR95283.1"/>
    </source>
</evidence>
<keyword evidence="2" id="KW-0805">Transcription regulation</keyword>
<keyword evidence="3 7" id="KW-0238">DNA-binding</keyword>
<dbReference type="InterPro" id="IPR005119">
    <property type="entry name" value="LysR_subst-bd"/>
</dbReference>
<evidence type="ECO:0000256" key="2">
    <source>
        <dbReference type="ARBA" id="ARBA00023015"/>
    </source>
</evidence>